<dbReference type="Gene3D" id="3.40.50.300">
    <property type="entry name" value="P-loop containing nucleotide triphosphate hydrolases"/>
    <property type="match status" value="1"/>
</dbReference>
<keyword evidence="5" id="KW-1185">Reference proteome</keyword>
<evidence type="ECO:0000259" key="3">
    <source>
        <dbReference type="PROSITE" id="PS50837"/>
    </source>
</evidence>
<sequence length="1026" mass="114960">MSGLEPLAALGLACGVFQIISFAGEVCTATKAIFQNGEAPESMRALDTTLESLAGVYSQINATATPTQQRALTGNDLELLRIAKECHAAAMALKIQVDKSIMATSTQARAHLLKSVLAGFKTTSRSTTKEIEKLEKMLQRHQNALETRLLFNVSSKTDAVHVRQDSRFDHLDAALQRFIQAYAEGETRMSQLLSKEVVSIKEHVSKEATDLKATLVNEATLRLLLQSLKYGSMNERRNQISAPSAKTFGWIFSGSDVDHADYDSEHPQTTESAVYQRSRVLGQLSARNDASALFRLWLQPPNQPSLFWISGKPGSGKSTLMKYLAKAPQTIEILRGNHMSGAIVLSHFIWSAGQFIERSIKGILCSLFRQLLEQEPGNLARLIIAKYPDTQVKDSVSDWDDAELEEAFVFSLQQCTSKICIFLDGLDEIGTGLLDGQARLLALLARLRLQVPMLKLCVASRPESMLENALSKFPMIRIHELTQFDIWRFTSNTFRERFPSYIGRSGDEGHTSGLIDSICWRSEGVFLWVALALRTLEHGLENGDSMGELEERLDALPEDLELLYKAMWDRLGVNKEIYRRDAAVYLNTALNYPIASSLASWPLPLVQAVLAVDWTSIDEVVCGKADASTVAQKMLDHSSEYARRIEIRTVGFLEVQLDEENLLKSNVKFIHRSAKDFVERTEAGQRLLEFDPVPLGDRIARSMREGLRNYRCSGALSPLFKSRLVSAALGGAEMLTTFRPNSDNLCEEARKKMELAELLFEEGNNDIDVNYGYMSTGDLIYSRLWENSTFALSPITPVESAIELLIKNRDRSTLLCISPARLLNKMLSRGLSTTKLTTFVLTNPRADGIDSIGFLRVGACGYFAHHRRSRLGFQGTDIIIDTTIRVLLDILVAHFPSAIKSHVSINELINHAQRHPGPRVIHKIYCIRRQFSGLDSVLTESEYCVVDDQAILSRFQKSMNSVRRGSDAKYMNMLGVSKIVEDVWNQTSRCKVHDIIEDLIDRDRVWLWDDPRALPPRPHGENCDHS</sequence>
<dbReference type="InterPro" id="IPR027417">
    <property type="entry name" value="P-loop_NTPase"/>
</dbReference>
<evidence type="ECO:0000256" key="1">
    <source>
        <dbReference type="ARBA" id="ARBA00022737"/>
    </source>
</evidence>
<accession>A0AAV9HDX8</accession>
<dbReference type="SUPFAM" id="SSF52540">
    <property type="entry name" value="P-loop containing nucleoside triphosphate hydrolases"/>
    <property type="match status" value="1"/>
</dbReference>
<name>A0AAV9HDX8_9PEZI</name>
<dbReference type="AlphaFoldDB" id="A0AAV9HDX8"/>
<organism evidence="4 5">
    <name type="scientific">Cladorrhinum samala</name>
    <dbReference type="NCBI Taxonomy" id="585594"/>
    <lineage>
        <taxon>Eukaryota</taxon>
        <taxon>Fungi</taxon>
        <taxon>Dikarya</taxon>
        <taxon>Ascomycota</taxon>
        <taxon>Pezizomycotina</taxon>
        <taxon>Sordariomycetes</taxon>
        <taxon>Sordariomycetidae</taxon>
        <taxon>Sordariales</taxon>
        <taxon>Podosporaceae</taxon>
        <taxon>Cladorrhinum</taxon>
    </lineage>
</organism>
<evidence type="ECO:0000313" key="4">
    <source>
        <dbReference type="EMBL" id="KAK4457281.1"/>
    </source>
</evidence>
<dbReference type="PANTHER" id="PTHR10039">
    <property type="entry name" value="AMELOGENIN"/>
    <property type="match status" value="1"/>
</dbReference>
<dbReference type="PANTHER" id="PTHR10039:SF5">
    <property type="entry name" value="NACHT DOMAIN-CONTAINING PROTEIN"/>
    <property type="match status" value="1"/>
</dbReference>
<keyword evidence="2" id="KW-0732">Signal</keyword>
<feature type="chain" id="PRO_5043799007" description="NACHT domain-containing protein" evidence="2">
    <location>
        <begin position="24"/>
        <end position="1026"/>
    </location>
</feature>
<dbReference type="InterPro" id="IPR056693">
    <property type="entry name" value="DUF7791"/>
</dbReference>
<dbReference type="InterPro" id="IPR007111">
    <property type="entry name" value="NACHT_NTPase"/>
</dbReference>
<feature type="domain" description="NACHT" evidence="3">
    <location>
        <begin position="305"/>
        <end position="471"/>
    </location>
</feature>
<comment type="caution">
    <text evidence="4">The sequence shown here is derived from an EMBL/GenBank/DDBJ whole genome shotgun (WGS) entry which is preliminary data.</text>
</comment>
<gene>
    <name evidence="4" type="ORF">QBC42DRAFT_291745</name>
</gene>
<proteinExistence type="predicted"/>
<evidence type="ECO:0000256" key="2">
    <source>
        <dbReference type="SAM" id="SignalP"/>
    </source>
</evidence>
<keyword evidence="1" id="KW-0677">Repeat</keyword>
<dbReference type="Pfam" id="PF24883">
    <property type="entry name" value="NPHP3_N"/>
    <property type="match status" value="1"/>
</dbReference>
<dbReference type="PROSITE" id="PS50837">
    <property type="entry name" value="NACHT"/>
    <property type="match status" value="1"/>
</dbReference>
<dbReference type="EMBL" id="MU865125">
    <property type="protein sequence ID" value="KAK4457281.1"/>
    <property type="molecule type" value="Genomic_DNA"/>
</dbReference>
<feature type="signal peptide" evidence="2">
    <location>
        <begin position="1"/>
        <end position="23"/>
    </location>
</feature>
<dbReference type="Proteomes" id="UP001321749">
    <property type="component" value="Unassembled WGS sequence"/>
</dbReference>
<reference evidence="4" key="1">
    <citation type="journal article" date="2023" name="Mol. Phylogenet. Evol.">
        <title>Genome-scale phylogeny and comparative genomics of the fungal order Sordariales.</title>
        <authorList>
            <person name="Hensen N."/>
            <person name="Bonometti L."/>
            <person name="Westerberg I."/>
            <person name="Brannstrom I.O."/>
            <person name="Guillou S."/>
            <person name="Cros-Aarteil S."/>
            <person name="Calhoun S."/>
            <person name="Haridas S."/>
            <person name="Kuo A."/>
            <person name="Mondo S."/>
            <person name="Pangilinan J."/>
            <person name="Riley R."/>
            <person name="LaButti K."/>
            <person name="Andreopoulos B."/>
            <person name="Lipzen A."/>
            <person name="Chen C."/>
            <person name="Yan M."/>
            <person name="Daum C."/>
            <person name="Ng V."/>
            <person name="Clum A."/>
            <person name="Steindorff A."/>
            <person name="Ohm R.A."/>
            <person name="Martin F."/>
            <person name="Silar P."/>
            <person name="Natvig D.O."/>
            <person name="Lalanne C."/>
            <person name="Gautier V."/>
            <person name="Ament-Velasquez S.L."/>
            <person name="Kruys A."/>
            <person name="Hutchinson M.I."/>
            <person name="Powell A.J."/>
            <person name="Barry K."/>
            <person name="Miller A.N."/>
            <person name="Grigoriev I.V."/>
            <person name="Debuchy R."/>
            <person name="Gladieux P."/>
            <person name="Hiltunen Thoren M."/>
            <person name="Johannesson H."/>
        </authorList>
    </citation>
    <scope>NUCLEOTIDE SEQUENCE</scope>
    <source>
        <strain evidence="4">PSN324</strain>
    </source>
</reference>
<reference evidence="4" key="2">
    <citation type="submission" date="2023-06" db="EMBL/GenBank/DDBJ databases">
        <authorList>
            <consortium name="Lawrence Berkeley National Laboratory"/>
            <person name="Mondo S.J."/>
            <person name="Hensen N."/>
            <person name="Bonometti L."/>
            <person name="Westerberg I."/>
            <person name="Brannstrom I.O."/>
            <person name="Guillou S."/>
            <person name="Cros-Aarteil S."/>
            <person name="Calhoun S."/>
            <person name="Haridas S."/>
            <person name="Kuo A."/>
            <person name="Pangilinan J."/>
            <person name="Riley R."/>
            <person name="Labutti K."/>
            <person name="Andreopoulos B."/>
            <person name="Lipzen A."/>
            <person name="Chen C."/>
            <person name="Yanf M."/>
            <person name="Daum C."/>
            <person name="Ng V."/>
            <person name="Clum A."/>
            <person name="Steindorff A."/>
            <person name="Ohm R."/>
            <person name="Martin F."/>
            <person name="Silar P."/>
            <person name="Natvig D."/>
            <person name="Lalanne C."/>
            <person name="Gautier V."/>
            <person name="Ament-Velasquez S.L."/>
            <person name="Kruys A."/>
            <person name="Hutchinson M.I."/>
            <person name="Powell A.J."/>
            <person name="Barry K."/>
            <person name="Miller A.N."/>
            <person name="Grigoriev I.V."/>
            <person name="Debuchy R."/>
            <person name="Gladieux P."/>
            <person name="Thoren M.H."/>
            <person name="Johannesson H."/>
        </authorList>
    </citation>
    <scope>NUCLEOTIDE SEQUENCE</scope>
    <source>
        <strain evidence="4">PSN324</strain>
    </source>
</reference>
<dbReference type="Pfam" id="PF25053">
    <property type="entry name" value="DUF7791"/>
    <property type="match status" value="1"/>
</dbReference>
<protein>
    <recommendedName>
        <fullName evidence="3">NACHT domain-containing protein</fullName>
    </recommendedName>
</protein>
<dbReference type="InterPro" id="IPR056884">
    <property type="entry name" value="NPHP3-like_N"/>
</dbReference>
<evidence type="ECO:0000313" key="5">
    <source>
        <dbReference type="Proteomes" id="UP001321749"/>
    </source>
</evidence>